<evidence type="ECO:0000313" key="2">
    <source>
        <dbReference type="Proteomes" id="UP000479000"/>
    </source>
</evidence>
<keyword evidence="2" id="KW-1185">Reference proteome</keyword>
<gene>
    <name evidence="1" type="ORF">NTEN_LOCUS10938</name>
</gene>
<dbReference type="AlphaFoldDB" id="A0A6H5GSC3"/>
<reference evidence="1 2" key="1">
    <citation type="submission" date="2020-02" db="EMBL/GenBank/DDBJ databases">
        <authorList>
            <person name="Ferguson B K."/>
        </authorList>
    </citation>
    <scope>NUCLEOTIDE SEQUENCE [LARGE SCALE GENOMIC DNA]</scope>
</reference>
<accession>A0A6H5GSC3</accession>
<organism evidence="1 2">
    <name type="scientific">Nesidiocoris tenuis</name>
    <dbReference type="NCBI Taxonomy" id="355587"/>
    <lineage>
        <taxon>Eukaryota</taxon>
        <taxon>Metazoa</taxon>
        <taxon>Ecdysozoa</taxon>
        <taxon>Arthropoda</taxon>
        <taxon>Hexapoda</taxon>
        <taxon>Insecta</taxon>
        <taxon>Pterygota</taxon>
        <taxon>Neoptera</taxon>
        <taxon>Paraneoptera</taxon>
        <taxon>Hemiptera</taxon>
        <taxon>Heteroptera</taxon>
        <taxon>Panheteroptera</taxon>
        <taxon>Cimicomorpha</taxon>
        <taxon>Miridae</taxon>
        <taxon>Dicyphina</taxon>
        <taxon>Nesidiocoris</taxon>
    </lineage>
</organism>
<protein>
    <submittedName>
        <fullName evidence="1">Uncharacterized protein</fullName>
    </submittedName>
</protein>
<proteinExistence type="predicted"/>
<evidence type="ECO:0000313" key="1">
    <source>
        <dbReference type="EMBL" id="CAB0005461.1"/>
    </source>
</evidence>
<sequence>MDARLHIFHGRRYSVYYLTVSSISSYCGRYTWHTCWQTPQVPVDNLLCIVSISIVYFSPTKVVRNKIATAGGALGTPAIKPHSKTRSVS</sequence>
<dbReference type="Proteomes" id="UP000479000">
    <property type="component" value="Unassembled WGS sequence"/>
</dbReference>
<dbReference type="EMBL" id="CADCXU010016443">
    <property type="protein sequence ID" value="CAB0005461.1"/>
    <property type="molecule type" value="Genomic_DNA"/>
</dbReference>
<feature type="non-terminal residue" evidence="1">
    <location>
        <position position="89"/>
    </location>
</feature>
<name>A0A6H5GSC3_9HEMI</name>